<evidence type="ECO:0000313" key="1">
    <source>
        <dbReference type="EMBL" id="KYQ59359.1"/>
    </source>
</evidence>
<dbReference type="AlphaFoldDB" id="A0A151XG52"/>
<evidence type="ECO:0000313" key="2">
    <source>
        <dbReference type="Proteomes" id="UP000075809"/>
    </source>
</evidence>
<gene>
    <name evidence="1" type="ORF">ALC60_01669</name>
</gene>
<reference evidence="1 2" key="1">
    <citation type="submission" date="2015-09" db="EMBL/GenBank/DDBJ databases">
        <title>Trachymyrmex zeteki WGS genome.</title>
        <authorList>
            <person name="Nygaard S."/>
            <person name="Hu H."/>
            <person name="Boomsma J."/>
            <person name="Zhang G."/>
        </authorList>
    </citation>
    <scope>NUCLEOTIDE SEQUENCE [LARGE SCALE GENOMIC DNA]</scope>
    <source>
        <strain evidence="1">Tzet28-1</strain>
        <tissue evidence="1">Whole body</tissue>
    </source>
</reference>
<protein>
    <submittedName>
        <fullName evidence="1">Uncharacterized protein</fullName>
    </submittedName>
</protein>
<dbReference type="EMBL" id="KQ982174">
    <property type="protein sequence ID" value="KYQ59359.1"/>
    <property type="molecule type" value="Genomic_DNA"/>
</dbReference>
<accession>A0A151XG52</accession>
<sequence>MPSLLERVLISCSMAEKRGAKFSTELHSYVKWYPMPNLFFKNRELPQHLSFPLLITAFLSASISASSMK</sequence>
<proteinExistence type="predicted"/>
<keyword evidence="2" id="KW-1185">Reference proteome</keyword>
<name>A0A151XG52_9HYME</name>
<dbReference type="Proteomes" id="UP000075809">
    <property type="component" value="Unassembled WGS sequence"/>
</dbReference>
<organism evidence="1 2">
    <name type="scientific">Mycetomoellerius zeteki</name>
    <dbReference type="NCBI Taxonomy" id="64791"/>
    <lineage>
        <taxon>Eukaryota</taxon>
        <taxon>Metazoa</taxon>
        <taxon>Ecdysozoa</taxon>
        <taxon>Arthropoda</taxon>
        <taxon>Hexapoda</taxon>
        <taxon>Insecta</taxon>
        <taxon>Pterygota</taxon>
        <taxon>Neoptera</taxon>
        <taxon>Endopterygota</taxon>
        <taxon>Hymenoptera</taxon>
        <taxon>Apocrita</taxon>
        <taxon>Aculeata</taxon>
        <taxon>Formicoidea</taxon>
        <taxon>Formicidae</taxon>
        <taxon>Myrmicinae</taxon>
        <taxon>Mycetomoellerius</taxon>
    </lineage>
</organism>